<dbReference type="SUPFAM" id="SSF69118">
    <property type="entry name" value="AhpD-like"/>
    <property type="match status" value="1"/>
</dbReference>
<organism evidence="1 2">
    <name type="scientific">Rhizorhabdus histidinilytica</name>
    <dbReference type="NCBI Taxonomy" id="439228"/>
    <lineage>
        <taxon>Bacteria</taxon>
        <taxon>Pseudomonadati</taxon>
        <taxon>Pseudomonadota</taxon>
        <taxon>Alphaproteobacteria</taxon>
        <taxon>Sphingomonadales</taxon>
        <taxon>Sphingomonadaceae</taxon>
        <taxon>Rhizorhabdus</taxon>
    </lineage>
</organism>
<accession>A0A1T5FX06</accession>
<evidence type="ECO:0000313" key="2">
    <source>
        <dbReference type="Proteomes" id="UP000189818"/>
    </source>
</evidence>
<dbReference type="Gene3D" id="1.20.1290.10">
    <property type="entry name" value="AhpD-like"/>
    <property type="match status" value="1"/>
</dbReference>
<dbReference type="PANTHER" id="PTHR34846">
    <property type="entry name" value="4-CARBOXYMUCONOLACTONE DECARBOXYLASE FAMILY PROTEIN (AFU_ORTHOLOGUE AFUA_6G11590)"/>
    <property type="match status" value="1"/>
</dbReference>
<dbReference type="AlphaFoldDB" id="A0A1T5FX06"/>
<gene>
    <name evidence="1" type="ORF">SAMN06295920_11116</name>
</gene>
<dbReference type="RefSeq" id="WP_047169499.1">
    <property type="nucleotide sequence ID" value="NZ_FUYM01000011.1"/>
</dbReference>
<dbReference type="EMBL" id="FUYM01000011">
    <property type="protein sequence ID" value="SKC00691.1"/>
    <property type="molecule type" value="Genomic_DNA"/>
</dbReference>
<dbReference type="InterPro" id="IPR029032">
    <property type="entry name" value="AhpD-like"/>
</dbReference>
<dbReference type="OrthoDB" id="9801997at2"/>
<sequence length="185" mass="19923">MPNIQVPTEALADPLGYALTQHSPVIGAAAGDFVRAVYQSLRLSLRIAEAARYRIAQINGCLVCQGFRAADHLDAYLASAGGDPASSLVARGGERPDEAFYSAIDQWRTSPLLDDRERLAVDLAERMAFAPNELGYDDAFWAKMRAAYSDAEITDLTLAIGMWMAMGRFTHALGLDTVCLPAAAA</sequence>
<evidence type="ECO:0008006" key="3">
    <source>
        <dbReference type="Google" id="ProtNLM"/>
    </source>
</evidence>
<protein>
    <recommendedName>
        <fullName evidence="3">Carboxymuconolactone decarboxylase family protein</fullName>
    </recommendedName>
</protein>
<dbReference type="PANTHER" id="PTHR34846:SF10">
    <property type="entry name" value="CYTOPLASMIC PROTEIN"/>
    <property type="match status" value="1"/>
</dbReference>
<name>A0A1T5FX06_9SPHN</name>
<evidence type="ECO:0000313" key="1">
    <source>
        <dbReference type="EMBL" id="SKC00691.1"/>
    </source>
</evidence>
<dbReference type="STRING" id="439228.SAMN06295920_11116"/>
<reference evidence="2" key="1">
    <citation type="submission" date="2017-02" db="EMBL/GenBank/DDBJ databases">
        <authorList>
            <person name="Varghese N."/>
            <person name="Submissions S."/>
        </authorList>
    </citation>
    <scope>NUCLEOTIDE SEQUENCE [LARGE SCALE GENOMIC DNA]</scope>
    <source>
        <strain evidence="2">UM2</strain>
    </source>
</reference>
<proteinExistence type="predicted"/>
<dbReference type="Proteomes" id="UP000189818">
    <property type="component" value="Unassembled WGS sequence"/>
</dbReference>
<keyword evidence="2" id="KW-1185">Reference proteome</keyword>